<name>A0A814RCZ5_9BILA</name>
<dbReference type="EMBL" id="CAJNOU010000997">
    <property type="protein sequence ID" value="CAF1130734.1"/>
    <property type="molecule type" value="Genomic_DNA"/>
</dbReference>
<evidence type="ECO:0000313" key="3">
    <source>
        <dbReference type="EMBL" id="CAF1130734.1"/>
    </source>
</evidence>
<dbReference type="Gene3D" id="3.40.50.1860">
    <property type="match status" value="2"/>
</dbReference>
<evidence type="ECO:0000313" key="4">
    <source>
        <dbReference type="Proteomes" id="UP000663889"/>
    </source>
</evidence>
<dbReference type="InterPro" id="IPR015942">
    <property type="entry name" value="Asp/Glu/hydantoin_racemase"/>
</dbReference>
<gene>
    <name evidence="3" type="ORF">SEV965_LOCUS17403</name>
</gene>
<accession>A0A814RCZ5</accession>
<sequence>MDIVYKRSVDNGQTWSLIQILYRGNSSADGFNRVSSVAPVQLEYQQRILVPFCKNNLIVMQTFSDDDGLTFSEPKIVPNVTKSNWKWVGLGPPASLLLKSGSILTPAYYSTYSHDDGLFSTGYVMLNDNNGDIDKWYLGGEFELYTDFPNIFPNENQAVELLPDVNSIFINARSFGTRRIGAYSHDGGRMDNKIKQRICGILGGLSYVSTTDYYNQMNELVGKLLPGHGSCIHIVSVDIFPYVELLNKNQSIEVIDNLLNAVHQLVKSGIDFLLIASNTGHIAAPRIIEYYPNLIFIHISDAVAFAIKEKKLKKIGFLGTKFAMKLDSCVVKRFLEHNLDIVLPRHEDIDRLHQIIIVELNNNIFTNESKQFYISVMQRLYDEQQVEGIILGCTEIPQLVQQNEIPHLPLFDSTQLHVQLAVDYQLGRCDIEQYLPVITAKKD</sequence>
<dbReference type="AlphaFoldDB" id="A0A814RCZ5"/>
<dbReference type="NCBIfam" id="TIGR00035">
    <property type="entry name" value="asp_race"/>
    <property type="match status" value="1"/>
</dbReference>
<dbReference type="InterPro" id="IPR001920">
    <property type="entry name" value="Asp/Glu_race"/>
</dbReference>
<protein>
    <recommendedName>
        <fullName evidence="5">Aspartate racemase</fullName>
    </recommendedName>
</protein>
<dbReference type="SUPFAM" id="SSF50939">
    <property type="entry name" value="Sialidases"/>
    <property type="match status" value="1"/>
</dbReference>
<reference evidence="3" key="1">
    <citation type="submission" date="2021-02" db="EMBL/GenBank/DDBJ databases">
        <authorList>
            <person name="Nowell W R."/>
        </authorList>
    </citation>
    <scope>NUCLEOTIDE SEQUENCE</scope>
</reference>
<dbReference type="Pfam" id="PF01177">
    <property type="entry name" value="Asp_Glu_race"/>
    <property type="match status" value="1"/>
</dbReference>
<dbReference type="SUPFAM" id="SSF53681">
    <property type="entry name" value="Aspartate/glutamate racemase"/>
    <property type="match status" value="2"/>
</dbReference>
<dbReference type="InterPro" id="IPR004380">
    <property type="entry name" value="Asp_race"/>
</dbReference>
<evidence type="ECO:0000256" key="1">
    <source>
        <dbReference type="ARBA" id="ARBA00007847"/>
    </source>
</evidence>
<proteinExistence type="inferred from homology"/>
<keyword evidence="2" id="KW-0413">Isomerase</keyword>
<dbReference type="PANTHER" id="PTHR21198:SF7">
    <property type="entry name" value="ASPARTATE-GLUTAMATE RACEMASE FAMILY"/>
    <property type="match status" value="1"/>
</dbReference>
<dbReference type="GO" id="GO:0047661">
    <property type="term" value="F:amino-acid racemase activity"/>
    <property type="evidence" value="ECO:0007669"/>
    <property type="project" value="InterPro"/>
</dbReference>
<dbReference type="Gene3D" id="2.120.10.10">
    <property type="match status" value="1"/>
</dbReference>
<evidence type="ECO:0000256" key="2">
    <source>
        <dbReference type="ARBA" id="ARBA00023235"/>
    </source>
</evidence>
<dbReference type="CDD" id="cd15482">
    <property type="entry name" value="Sialidase_non-viral"/>
    <property type="match status" value="1"/>
</dbReference>
<dbReference type="PANTHER" id="PTHR21198">
    <property type="entry name" value="GLUTAMATE RACEMASE"/>
    <property type="match status" value="1"/>
</dbReference>
<evidence type="ECO:0008006" key="5">
    <source>
        <dbReference type="Google" id="ProtNLM"/>
    </source>
</evidence>
<comment type="caution">
    <text evidence="3">The sequence shown here is derived from an EMBL/GenBank/DDBJ whole genome shotgun (WGS) entry which is preliminary data.</text>
</comment>
<comment type="similarity">
    <text evidence="1">Belongs to the aspartate/glutamate racemases family.</text>
</comment>
<dbReference type="InterPro" id="IPR036278">
    <property type="entry name" value="Sialidase_sf"/>
</dbReference>
<organism evidence="3 4">
    <name type="scientific">Rotaria sordida</name>
    <dbReference type="NCBI Taxonomy" id="392033"/>
    <lineage>
        <taxon>Eukaryota</taxon>
        <taxon>Metazoa</taxon>
        <taxon>Spiralia</taxon>
        <taxon>Gnathifera</taxon>
        <taxon>Rotifera</taxon>
        <taxon>Eurotatoria</taxon>
        <taxon>Bdelloidea</taxon>
        <taxon>Philodinida</taxon>
        <taxon>Philodinidae</taxon>
        <taxon>Rotaria</taxon>
    </lineage>
</organism>
<dbReference type="Proteomes" id="UP000663889">
    <property type="component" value="Unassembled WGS sequence"/>
</dbReference>